<keyword evidence="1" id="KW-0238">DNA-binding</keyword>
<dbReference type="FunCoup" id="A0A5R8QA58">
    <property type="interactions" value="11"/>
</dbReference>
<dbReference type="Gene3D" id="3.90.1150.30">
    <property type="match status" value="1"/>
</dbReference>
<dbReference type="AlphaFoldDB" id="A0A5R8QA58"/>
<dbReference type="PANTHER" id="PTHR35145">
    <property type="entry name" value="CYTOPLASMIC PROTEIN-RELATED"/>
    <property type="match status" value="1"/>
</dbReference>
<proteinExistence type="predicted"/>
<dbReference type="InterPro" id="IPR058532">
    <property type="entry name" value="YjbR/MT2646/Rv2570-like"/>
</dbReference>
<keyword evidence="2" id="KW-1185">Reference proteome</keyword>
<dbReference type="InterPro" id="IPR038056">
    <property type="entry name" value="YjbR-like_sf"/>
</dbReference>
<organism evidence="1 2">
    <name type="scientific">Culicoidibacter larvae</name>
    <dbReference type="NCBI Taxonomy" id="2579976"/>
    <lineage>
        <taxon>Bacteria</taxon>
        <taxon>Bacillati</taxon>
        <taxon>Bacillota</taxon>
        <taxon>Culicoidibacteria</taxon>
        <taxon>Culicoidibacterales</taxon>
        <taxon>Culicoidibacteraceae</taxon>
        <taxon>Culicoidibacter</taxon>
    </lineage>
</organism>
<dbReference type="InParanoid" id="A0A5R8QA58"/>
<evidence type="ECO:0000313" key="1">
    <source>
        <dbReference type="EMBL" id="TLG71532.1"/>
    </source>
</evidence>
<dbReference type="RefSeq" id="WP_138192174.1">
    <property type="nucleotide sequence ID" value="NZ_VBWP01000011.1"/>
</dbReference>
<dbReference type="SUPFAM" id="SSF142906">
    <property type="entry name" value="YjbR-like"/>
    <property type="match status" value="1"/>
</dbReference>
<comment type="caution">
    <text evidence="1">The sequence shown here is derived from an EMBL/GenBank/DDBJ whole genome shotgun (WGS) entry which is preliminary data.</text>
</comment>
<name>A0A5R8QA58_9FIRM</name>
<dbReference type="PANTHER" id="PTHR35145:SF1">
    <property type="entry name" value="CYTOPLASMIC PROTEIN"/>
    <property type="match status" value="1"/>
</dbReference>
<evidence type="ECO:0000313" key="2">
    <source>
        <dbReference type="Proteomes" id="UP000306912"/>
    </source>
</evidence>
<dbReference type="EMBL" id="VBWP01000011">
    <property type="protein sequence ID" value="TLG71532.1"/>
    <property type="molecule type" value="Genomic_DNA"/>
</dbReference>
<protein>
    <submittedName>
        <fullName evidence="1">MmcQ/YjbR family DNA-binding protein</fullName>
    </submittedName>
</protein>
<dbReference type="GO" id="GO:0003677">
    <property type="term" value="F:DNA binding"/>
    <property type="evidence" value="ECO:0007669"/>
    <property type="project" value="UniProtKB-KW"/>
</dbReference>
<gene>
    <name evidence="1" type="ORF">FEZ08_10590</name>
</gene>
<dbReference type="Pfam" id="PF04237">
    <property type="entry name" value="YjbR"/>
    <property type="match status" value="1"/>
</dbReference>
<accession>A0A5R8QA58</accession>
<dbReference type="Proteomes" id="UP000306912">
    <property type="component" value="Unassembled WGS sequence"/>
</dbReference>
<sequence>MSYQWISDYCLQKPGAQEEFQTEWQANKLMIDNKMFAFYGQDNVGNDILTLKLSPEHGIAYRELYPDQVIPGYYMNKVHWNTIMLESDISQDFIKECLDEAYQLILASLSKKRQTEILGEK</sequence>
<reference evidence="1 2" key="1">
    <citation type="submission" date="2019-05" db="EMBL/GenBank/DDBJ databases">
        <title>Culicoidintestinum kansasii gen. nov., sp. nov. from the gastrointestinal tract of the biting midge, Culicoides sonorensis.</title>
        <authorList>
            <person name="Neupane S."/>
            <person name="Ghosh A."/>
            <person name="Gunther S."/>
            <person name="Martin K."/>
            <person name="Zurek L."/>
        </authorList>
    </citation>
    <scope>NUCLEOTIDE SEQUENCE [LARGE SCALE GENOMIC DNA]</scope>
    <source>
        <strain evidence="1 2">CS-1</strain>
    </source>
</reference>
<dbReference type="InterPro" id="IPR007351">
    <property type="entry name" value="YjbR"/>
</dbReference>
<dbReference type="OrthoDB" id="9789813at2"/>